<dbReference type="RefSeq" id="WP_074662134.1">
    <property type="nucleotide sequence ID" value="NZ_FOIO01000011.1"/>
</dbReference>
<name>A0A1I0F4P0_9FIRM</name>
<evidence type="ECO:0000313" key="2">
    <source>
        <dbReference type="Proteomes" id="UP000182121"/>
    </source>
</evidence>
<organism evidence="1 2">
    <name type="scientific">Enterocloster clostridioformis</name>
    <dbReference type="NCBI Taxonomy" id="1531"/>
    <lineage>
        <taxon>Bacteria</taxon>
        <taxon>Bacillati</taxon>
        <taxon>Bacillota</taxon>
        <taxon>Clostridia</taxon>
        <taxon>Lachnospirales</taxon>
        <taxon>Lachnospiraceae</taxon>
        <taxon>Enterocloster</taxon>
    </lineage>
</organism>
<dbReference type="EMBL" id="FOIO01000011">
    <property type="protein sequence ID" value="SET52012.1"/>
    <property type="molecule type" value="Genomic_DNA"/>
</dbReference>
<evidence type="ECO:0000313" key="1">
    <source>
        <dbReference type="EMBL" id="SET52012.1"/>
    </source>
</evidence>
<gene>
    <name evidence="1" type="ORF">SAMN05216521_101172</name>
</gene>
<dbReference type="Proteomes" id="UP000182121">
    <property type="component" value="Unassembled WGS sequence"/>
</dbReference>
<comment type="caution">
    <text evidence="1">The sequence shown here is derived from an EMBL/GenBank/DDBJ whole genome shotgun (WGS) entry which is preliminary data.</text>
</comment>
<reference evidence="1 2" key="1">
    <citation type="submission" date="2016-10" db="EMBL/GenBank/DDBJ databases">
        <authorList>
            <person name="Varghese N."/>
            <person name="Submissions S."/>
        </authorList>
    </citation>
    <scope>NUCLEOTIDE SEQUENCE [LARGE SCALE GENOMIC DNA]</scope>
    <source>
        <strain evidence="1 2">NLAE-zl-C196</strain>
    </source>
</reference>
<dbReference type="AlphaFoldDB" id="A0A1I0F4P0"/>
<sequence>MPNCKKKSERKSEQLVIRVTPKQKEHWETLAKVKGLNLSQVMRMMVDDFLENPNWITHNTWRFLKAAADIIDKEENANTRKGNE</sequence>
<protein>
    <submittedName>
        <fullName evidence="1">Uncharacterized protein</fullName>
    </submittedName>
</protein>
<accession>A0A1I0F4P0</accession>
<proteinExistence type="predicted"/>